<sequence length="228" mass="25170">MIHLHGMGKQMPYNQAEGGRSSGGADGSSAGPRSVKSKPRGYTFTSERKIRLPEKIAVSKELDLTGAYLLFRFSDSAGPVYPALSLLPSASSRSDSRNGEDLSILIAEDNPMNRKLLQTILRKRGFEPDIAEDGAEAVEAFARKAYDLIFMDIAMPNMDGLEAARRIREAAPGDNSPVIVAVTAYARKEDRMKCLASGMQDYVSKPFRIAEIEDVLMKWIGYIKEYKN</sequence>
<protein>
    <submittedName>
        <fullName evidence="6">Response regulator</fullName>
    </submittedName>
</protein>
<dbReference type="RefSeq" id="WP_241688707.1">
    <property type="nucleotide sequence ID" value="NZ_CP026520.1"/>
</dbReference>
<keyword evidence="7" id="KW-1185">Reference proteome</keyword>
<dbReference type="Gene3D" id="3.40.50.2300">
    <property type="match status" value="1"/>
</dbReference>
<keyword evidence="2" id="KW-0902">Two-component regulatory system</keyword>
<dbReference type="InterPro" id="IPR011006">
    <property type="entry name" value="CheY-like_superfamily"/>
</dbReference>
<dbReference type="Proteomes" id="UP001527202">
    <property type="component" value="Unassembled WGS sequence"/>
</dbReference>
<organism evidence="6 7">
    <name type="scientific">Paenibacillus chitinolyticus</name>
    <dbReference type="NCBI Taxonomy" id="79263"/>
    <lineage>
        <taxon>Bacteria</taxon>
        <taxon>Bacillati</taxon>
        <taxon>Bacillota</taxon>
        <taxon>Bacilli</taxon>
        <taxon>Bacillales</taxon>
        <taxon>Paenibacillaceae</taxon>
        <taxon>Paenibacillus</taxon>
    </lineage>
</organism>
<accession>A0ABT4FII8</accession>
<feature type="domain" description="Response regulatory" evidence="5">
    <location>
        <begin position="103"/>
        <end position="220"/>
    </location>
</feature>
<dbReference type="Pfam" id="PF00072">
    <property type="entry name" value="Response_reg"/>
    <property type="match status" value="1"/>
</dbReference>
<keyword evidence="1 3" id="KW-0597">Phosphoprotein</keyword>
<evidence type="ECO:0000313" key="6">
    <source>
        <dbReference type="EMBL" id="MCY9596842.1"/>
    </source>
</evidence>
<feature type="region of interest" description="Disordered" evidence="4">
    <location>
        <begin position="1"/>
        <end position="43"/>
    </location>
</feature>
<dbReference type="GeneID" id="95377107"/>
<dbReference type="PANTHER" id="PTHR45339:SF1">
    <property type="entry name" value="HYBRID SIGNAL TRANSDUCTION HISTIDINE KINASE J"/>
    <property type="match status" value="1"/>
</dbReference>
<comment type="caution">
    <text evidence="6">The sequence shown here is derived from an EMBL/GenBank/DDBJ whole genome shotgun (WGS) entry which is preliminary data.</text>
</comment>
<evidence type="ECO:0000256" key="2">
    <source>
        <dbReference type="ARBA" id="ARBA00023012"/>
    </source>
</evidence>
<dbReference type="CDD" id="cd17546">
    <property type="entry name" value="REC_hyHK_CKI1_RcsC-like"/>
    <property type="match status" value="1"/>
</dbReference>
<name>A0ABT4FII8_9BACL</name>
<evidence type="ECO:0000259" key="5">
    <source>
        <dbReference type="PROSITE" id="PS50110"/>
    </source>
</evidence>
<reference evidence="6 7" key="1">
    <citation type="submission" date="2022-05" db="EMBL/GenBank/DDBJ databases">
        <title>Genome Sequencing of Bee-Associated Microbes.</title>
        <authorList>
            <person name="Dunlap C."/>
        </authorList>
    </citation>
    <scope>NUCLEOTIDE SEQUENCE [LARGE SCALE GENOMIC DNA]</scope>
    <source>
        <strain evidence="6 7">NRRL B-23120</strain>
    </source>
</reference>
<gene>
    <name evidence="6" type="ORF">M5X16_13765</name>
</gene>
<evidence type="ECO:0000256" key="4">
    <source>
        <dbReference type="SAM" id="MobiDB-lite"/>
    </source>
</evidence>
<proteinExistence type="predicted"/>
<dbReference type="SUPFAM" id="SSF52172">
    <property type="entry name" value="CheY-like"/>
    <property type="match status" value="1"/>
</dbReference>
<dbReference type="InterPro" id="IPR001789">
    <property type="entry name" value="Sig_transdc_resp-reg_receiver"/>
</dbReference>
<dbReference type="PANTHER" id="PTHR45339">
    <property type="entry name" value="HYBRID SIGNAL TRANSDUCTION HISTIDINE KINASE J"/>
    <property type="match status" value="1"/>
</dbReference>
<dbReference type="PROSITE" id="PS50110">
    <property type="entry name" value="RESPONSE_REGULATORY"/>
    <property type="match status" value="1"/>
</dbReference>
<feature type="modified residue" description="4-aspartylphosphate" evidence="3">
    <location>
        <position position="152"/>
    </location>
</feature>
<evidence type="ECO:0000313" key="7">
    <source>
        <dbReference type="Proteomes" id="UP001527202"/>
    </source>
</evidence>
<dbReference type="SMART" id="SM00448">
    <property type="entry name" value="REC"/>
    <property type="match status" value="1"/>
</dbReference>
<dbReference type="EMBL" id="JAMDMJ010000015">
    <property type="protein sequence ID" value="MCY9596842.1"/>
    <property type="molecule type" value="Genomic_DNA"/>
</dbReference>
<evidence type="ECO:0000256" key="1">
    <source>
        <dbReference type="ARBA" id="ARBA00022553"/>
    </source>
</evidence>
<evidence type="ECO:0000256" key="3">
    <source>
        <dbReference type="PROSITE-ProRule" id="PRU00169"/>
    </source>
</evidence>